<dbReference type="InterPro" id="IPR036514">
    <property type="entry name" value="SGNH_hydro_sf"/>
</dbReference>
<dbReference type="AlphaFoldDB" id="A0A9W6GYI9"/>
<dbReference type="EMBL" id="BSEC01000003">
    <property type="protein sequence ID" value="GLI95472.1"/>
    <property type="molecule type" value="Genomic_DNA"/>
</dbReference>
<gene>
    <name evidence="1" type="ORF">LMG27198_44640</name>
</gene>
<keyword evidence="2" id="KW-1185">Reference proteome</keyword>
<protein>
    <recommendedName>
        <fullName evidence="3">SGNH hydrolase-type esterase domain-containing protein</fullName>
    </recommendedName>
</protein>
<sequence>MDVRVVNAGIAGETADRTLARLDAELERTKPDLVLWQVGTNDALSSSVTEPAFEATVERGVTSIERHKSDVLLLDQQFTKKVNDPDRYERFVAVLDRVAQKEHVCLFPRYRLMKSMDQSGGEGIALMLAADGFHMNDVGYACVADLLALNIQELVAQPDQ</sequence>
<dbReference type="SUPFAM" id="SSF52266">
    <property type="entry name" value="SGNH hydrolase"/>
    <property type="match status" value="1"/>
</dbReference>
<dbReference type="GO" id="GO:0004622">
    <property type="term" value="F:phosphatidylcholine lysophospholipase activity"/>
    <property type="evidence" value="ECO:0007669"/>
    <property type="project" value="TreeGrafter"/>
</dbReference>
<dbReference type="InterPro" id="IPR057572">
    <property type="entry name" value="NonGDSL"/>
</dbReference>
<comment type="caution">
    <text evidence="1">The sequence shown here is derived from an EMBL/GenBank/DDBJ whole genome shotgun (WGS) entry which is preliminary data.</text>
</comment>
<name>A0A9W6GYI9_9HYPH</name>
<dbReference type="CDD" id="cd00229">
    <property type="entry name" value="SGNH_hydrolase"/>
    <property type="match status" value="1"/>
</dbReference>
<dbReference type="Pfam" id="PF25182">
    <property type="entry name" value="NonGDSL"/>
    <property type="match status" value="1"/>
</dbReference>
<dbReference type="InterPro" id="IPR051532">
    <property type="entry name" value="Ester_Hydrolysis_Enzymes"/>
</dbReference>
<dbReference type="PANTHER" id="PTHR30383">
    <property type="entry name" value="THIOESTERASE 1/PROTEASE 1/LYSOPHOSPHOLIPASE L1"/>
    <property type="match status" value="1"/>
</dbReference>
<organism evidence="1 2">
    <name type="scientific">Methylocystis echinoides</name>
    <dbReference type="NCBI Taxonomy" id="29468"/>
    <lineage>
        <taxon>Bacteria</taxon>
        <taxon>Pseudomonadati</taxon>
        <taxon>Pseudomonadota</taxon>
        <taxon>Alphaproteobacteria</taxon>
        <taxon>Hyphomicrobiales</taxon>
        <taxon>Methylocystaceae</taxon>
        <taxon>Methylocystis</taxon>
    </lineage>
</organism>
<dbReference type="Proteomes" id="UP001144323">
    <property type="component" value="Unassembled WGS sequence"/>
</dbReference>
<dbReference type="PANTHER" id="PTHR30383:SF5">
    <property type="entry name" value="SGNH HYDROLASE-TYPE ESTERASE DOMAIN-CONTAINING PROTEIN"/>
    <property type="match status" value="1"/>
</dbReference>
<evidence type="ECO:0000313" key="1">
    <source>
        <dbReference type="EMBL" id="GLI95472.1"/>
    </source>
</evidence>
<accession>A0A9W6GYI9</accession>
<proteinExistence type="predicted"/>
<dbReference type="Gene3D" id="3.40.50.1110">
    <property type="entry name" value="SGNH hydrolase"/>
    <property type="match status" value="1"/>
</dbReference>
<reference evidence="1" key="1">
    <citation type="journal article" date="2023" name="Int. J. Syst. Evol. Microbiol.">
        <title>Methylocystis iwaonis sp. nov., a type II methane-oxidizing bacterium from surface soil of a rice paddy field in Japan, and emended description of the genus Methylocystis (ex Whittenbury et al. 1970) Bowman et al. 1993.</title>
        <authorList>
            <person name="Kaise H."/>
            <person name="Sawadogo J.B."/>
            <person name="Alam M.S."/>
            <person name="Ueno C."/>
            <person name="Dianou D."/>
            <person name="Shinjo R."/>
            <person name="Asakawa S."/>
        </authorList>
    </citation>
    <scope>NUCLEOTIDE SEQUENCE</scope>
    <source>
        <strain evidence="1">LMG27198</strain>
    </source>
</reference>
<evidence type="ECO:0008006" key="3">
    <source>
        <dbReference type="Google" id="ProtNLM"/>
    </source>
</evidence>
<evidence type="ECO:0000313" key="2">
    <source>
        <dbReference type="Proteomes" id="UP001144323"/>
    </source>
</evidence>